<evidence type="ECO:0000313" key="1">
    <source>
        <dbReference type="EMBL" id="KLV09939.1"/>
    </source>
</evidence>
<dbReference type="OrthoDB" id="6399744at2"/>
<comment type="caution">
    <text evidence="1">The sequence shown here is derived from an EMBL/GenBank/DDBJ whole genome shotgun (WGS) entry which is preliminary data.</text>
</comment>
<dbReference type="SUPFAM" id="SSF82171">
    <property type="entry name" value="DPP6 N-terminal domain-like"/>
    <property type="match status" value="1"/>
</dbReference>
<dbReference type="PATRIC" id="fig|320778.3.peg.2120"/>
<evidence type="ECO:0000313" key="2">
    <source>
        <dbReference type="Proteomes" id="UP000035909"/>
    </source>
</evidence>
<dbReference type="AlphaFoldDB" id="A0A0J1HE75"/>
<dbReference type="EMBL" id="LDOU01000007">
    <property type="protein sequence ID" value="KLV09939.1"/>
    <property type="molecule type" value="Genomic_DNA"/>
</dbReference>
<sequence length="367" mass="40381">MKHIIPTVILGLSSSVYATSDAYQQPRLNLSMVQVLSSLANSCQAFVADTEVDHSFEISDHHQSFALSHQWSNGTHTAFISHSETGSDDEGQILAFQVTESMFDPNQDLISGHETMPLEDKIYISEQHPSGIAWLPAPTNSAKDQGYLLVASQYEKTVRFRKFTIDGDKGQVATLTQTDHKIEEITDVWINRHEDDYWLILHDMDNAQGAAYKASVADLFQYGTDNEGEINIRAFSYVNSYTSPSNTGCNKSLGQNAQLVEDSTGNWYIVHAYTDTTCGANMGTNQVKAYPAYFNDDGTFSVATSPTPAASTSVGYSISVTDEGADGATGFRVTNDGRLVVYLGGQYASLDGFDYKTYLKECRSSKY</sequence>
<reference evidence="1 2" key="1">
    <citation type="submission" date="2015-05" db="EMBL/GenBank/DDBJ databases">
        <title>Photobacterium galathea sp. nov.</title>
        <authorList>
            <person name="Machado H."/>
            <person name="Gram L."/>
        </authorList>
    </citation>
    <scope>NUCLEOTIDE SEQUENCE [LARGE SCALE GENOMIC DNA]</scope>
    <source>
        <strain evidence="1 2">DSM 22954</strain>
    </source>
</reference>
<accession>A0A0J1HE75</accession>
<dbReference type="STRING" id="320778.ABT57_09720"/>
<organism evidence="1 2">
    <name type="scientific">Photobacterium ganghwense</name>
    <dbReference type="NCBI Taxonomy" id="320778"/>
    <lineage>
        <taxon>Bacteria</taxon>
        <taxon>Pseudomonadati</taxon>
        <taxon>Pseudomonadota</taxon>
        <taxon>Gammaproteobacteria</taxon>
        <taxon>Vibrionales</taxon>
        <taxon>Vibrionaceae</taxon>
        <taxon>Photobacterium</taxon>
    </lineage>
</organism>
<dbReference type="RefSeq" id="WP_047885028.1">
    <property type="nucleotide sequence ID" value="NZ_CP071326.1"/>
</dbReference>
<keyword evidence="2" id="KW-1185">Reference proteome</keyword>
<gene>
    <name evidence="1" type="ORF">ABT57_09720</name>
</gene>
<protein>
    <submittedName>
        <fullName evidence="1">Uncharacterized protein</fullName>
    </submittedName>
</protein>
<proteinExistence type="predicted"/>
<dbReference type="Proteomes" id="UP000035909">
    <property type="component" value="Unassembled WGS sequence"/>
</dbReference>
<name>A0A0J1HE75_9GAMM</name>